<dbReference type="Pfam" id="PF07654">
    <property type="entry name" value="C1-set"/>
    <property type="match status" value="1"/>
</dbReference>
<dbReference type="PANTHER" id="PTHR19944">
    <property type="entry name" value="MHC CLASS II-RELATED"/>
    <property type="match status" value="1"/>
</dbReference>
<feature type="domain" description="Ig-like" evidence="1">
    <location>
        <begin position="92"/>
        <end position="165"/>
    </location>
</feature>
<dbReference type="FunFam" id="2.60.40.10:FF:001726">
    <property type="entry name" value="Signal-regulatory protein beta 3"/>
    <property type="match status" value="1"/>
</dbReference>
<dbReference type="PROSITE" id="PS50835">
    <property type="entry name" value="IG_LIKE"/>
    <property type="match status" value="1"/>
</dbReference>
<dbReference type="PANTHER" id="PTHR19944:SF106">
    <property type="entry name" value="TYROSINE-PROTEIN PHOSPHATASE NON-RECEPTOR TYPE SUBSTRATE 1"/>
    <property type="match status" value="1"/>
</dbReference>
<accession>A0A8C5QUZ3</accession>
<dbReference type="InterPro" id="IPR007110">
    <property type="entry name" value="Ig-like_dom"/>
</dbReference>
<dbReference type="InterPro" id="IPR013783">
    <property type="entry name" value="Ig-like_fold"/>
</dbReference>
<dbReference type="InterPro" id="IPR003597">
    <property type="entry name" value="Ig_C1-set"/>
</dbReference>
<dbReference type="InterPro" id="IPR036179">
    <property type="entry name" value="Ig-like_dom_sf"/>
</dbReference>
<dbReference type="Ensembl" id="ENSLLET00000044836.1">
    <property type="protein sequence ID" value="ENSLLEP00000043122.1"/>
    <property type="gene ID" value="ENSLLEG00000027394.1"/>
</dbReference>
<dbReference type="GeneTree" id="ENSGT00690000102227"/>
<dbReference type="InterPro" id="IPR050160">
    <property type="entry name" value="MHC/Immunoglobulin"/>
</dbReference>
<evidence type="ECO:0000313" key="2">
    <source>
        <dbReference type="Ensembl" id="ENSLLEP00000043122.1"/>
    </source>
</evidence>
<evidence type="ECO:0000259" key="1">
    <source>
        <dbReference type="PROSITE" id="PS50835"/>
    </source>
</evidence>
<proteinExistence type="predicted"/>
<dbReference type="SUPFAM" id="SSF48726">
    <property type="entry name" value="Immunoglobulin"/>
    <property type="match status" value="1"/>
</dbReference>
<dbReference type="AlphaFoldDB" id="A0A8C5QUZ3"/>
<dbReference type="OrthoDB" id="9940220at2759"/>
<dbReference type="SMART" id="SM00407">
    <property type="entry name" value="IGc1"/>
    <property type="match status" value="1"/>
</dbReference>
<reference evidence="2" key="1">
    <citation type="submission" date="2025-08" db="UniProtKB">
        <authorList>
            <consortium name="Ensembl"/>
        </authorList>
    </citation>
    <scope>IDENTIFICATION</scope>
</reference>
<sequence>DSWPTHFTVSLMDAMGQCVFTTCSIYVRDSLWELEVSFAQHILGVSIDVLQQEVLSAEVLYQSKACLCKILICYFHISHSIPDKTILDKEKTLVCSVTDFYPVDITITWFRDGEIVRNSSLGKIQRNINGTYSVDSTVTITPNHEGKNQTVSCQVRHESLQVPLQEDFQLVYGGKCLQSDGLHLMTIPISITQRQNVTFSIIHCNISDA</sequence>
<organism evidence="2 3">
    <name type="scientific">Leptobrachium leishanense</name>
    <name type="common">Leishan spiny toad</name>
    <dbReference type="NCBI Taxonomy" id="445787"/>
    <lineage>
        <taxon>Eukaryota</taxon>
        <taxon>Metazoa</taxon>
        <taxon>Chordata</taxon>
        <taxon>Craniata</taxon>
        <taxon>Vertebrata</taxon>
        <taxon>Euteleostomi</taxon>
        <taxon>Amphibia</taxon>
        <taxon>Batrachia</taxon>
        <taxon>Anura</taxon>
        <taxon>Pelobatoidea</taxon>
        <taxon>Megophryidae</taxon>
        <taxon>Leptobrachium</taxon>
    </lineage>
</organism>
<dbReference type="Proteomes" id="UP000694569">
    <property type="component" value="Unplaced"/>
</dbReference>
<evidence type="ECO:0000313" key="3">
    <source>
        <dbReference type="Proteomes" id="UP000694569"/>
    </source>
</evidence>
<name>A0A8C5QUZ3_9ANUR</name>
<keyword evidence="3" id="KW-1185">Reference proteome</keyword>
<protein>
    <recommendedName>
        <fullName evidence="1">Ig-like domain-containing protein</fullName>
    </recommendedName>
</protein>
<reference evidence="2" key="2">
    <citation type="submission" date="2025-09" db="UniProtKB">
        <authorList>
            <consortium name="Ensembl"/>
        </authorList>
    </citation>
    <scope>IDENTIFICATION</scope>
</reference>
<dbReference type="Gene3D" id="2.60.40.10">
    <property type="entry name" value="Immunoglobulins"/>
    <property type="match status" value="1"/>
</dbReference>